<gene>
    <name evidence="2" type="ORF">Spb1_31920</name>
</gene>
<evidence type="ECO:0000313" key="3">
    <source>
        <dbReference type="Proteomes" id="UP000315349"/>
    </source>
</evidence>
<reference evidence="2 3" key="1">
    <citation type="submission" date="2019-02" db="EMBL/GenBank/DDBJ databases">
        <title>Deep-cultivation of Planctomycetes and their phenomic and genomic characterization uncovers novel biology.</title>
        <authorList>
            <person name="Wiegand S."/>
            <person name="Jogler M."/>
            <person name="Boedeker C."/>
            <person name="Pinto D."/>
            <person name="Vollmers J."/>
            <person name="Rivas-Marin E."/>
            <person name="Kohn T."/>
            <person name="Peeters S.H."/>
            <person name="Heuer A."/>
            <person name="Rast P."/>
            <person name="Oberbeckmann S."/>
            <person name="Bunk B."/>
            <person name="Jeske O."/>
            <person name="Meyerdierks A."/>
            <person name="Storesund J.E."/>
            <person name="Kallscheuer N."/>
            <person name="Luecker S."/>
            <person name="Lage O.M."/>
            <person name="Pohl T."/>
            <person name="Merkel B.J."/>
            <person name="Hornburger P."/>
            <person name="Mueller R.-W."/>
            <person name="Bruemmer F."/>
            <person name="Labrenz M."/>
            <person name="Spormann A.M."/>
            <person name="Op den Camp H."/>
            <person name="Overmann J."/>
            <person name="Amann R."/>
            <person name="Jetten M.S.M."/>
            <person name="Mascher T."/>
            <person name="Medema M.H."/>
            <person name="Devos D.P."/>
            <person name="Kaster A.-K."/>
            <person name="Ovreas L."/>
            <person name="Rohde M."/>
            <person name="Galperin M.Y."/>
            <person name="Jogler C."/>
        </authorList>
    </citation>
    <scope>NUCLEOTIDE SEQUENCE [LARGE SCALE GENOMIC DNA]</scope>
    <source>
        <strain evidence="2 3">Spb1</strain>
    </source>
</reference>
<sequence>MPRTIHRADIAAIIAVVLYVGSFLVLSRIGIREAQKYDSHGYYFIEPTNTSRDHIHISLYVFFWPLVQIDRYINGGYGPATPPLREMN</sequence>
<accession>A0A518GRL7</accession>
<dbReference type="OrthoDB" id="290298at2"/>
<keyword evidence="1" id="KW-0812">Transmembrane</keyword>
<proteinExistence type="predicted"/>
<keyword evidence="1" id="KW-0472">Membrane</keyword>
<name>A0A518GRL7_9PLAN</name>
<keyword evidence="3" id="KW-1185">Reference proteome</keyword>
<dbReference type="KEGG" id="peh:Spb1_31920"/>
<evidence type="ECO:0000313" key="2">
    <source>
        <dbReference type="EMBL" id="QDV31248.1"/>
    </source>
</evidence>
<dbReference type="Proteomes" id="UP000315349">
    <property type="component" value="Chromosome"/>
</dbReference>
<keyword evidence="1" id="KW-1133">Transmembrane helix</keyword>
<evidence type="ECO:0000256" key="1">
    <source>
        <dbReference type="SAM" id="Phobius"/>
    </source>
</evidence>
<protein>
    <submittedName>
        <fullName evidence="2">Uncharacterized protein</fullName>
    </submittedName>
</protein>
<dbReference type="EMBL" id="CP036299">
    <property type="protein sequence ID" value="QDV31248.1"/>
    <property type="molecule type" value="Genomic_DNA"/>
</dbReference>
<organism evidence="2 3">
    <name type="scientific">Planctopirus ephydatiae</name>
    <dbReference type="NCBI Taxonomy" id="2528019"/>
    <lineage>
        <taxon>Bacteria</taxon>
        <taxon>Pseudomonadati</taxon>
        <taxon>Planctomycetota</taxon>
        <taxon>Planctomycetia</taxon>
        <taxon>Planctomycetales</taxon>
        <taxon>Planctomycetaceae</taxon>
        <taxon>Planctopirus</taxon>
    </lineage>
</organism>
<dbReference type="RefSeq" id="WP_145301844.1">
    <property type="nucleotide sequence ID" value="NZ_CP036299.1"/>
</dbReference>
<dbReference type="AlphaFoldDB" id="A0A518GRL7"/>
<feature type="transmembrane region" description="Helical" evidence="1">
    <location>
        <begin position="6"/>
        <end position="26"/>
    </location>
</feature>